<keyword evidence="3" id="KW-1185">Reference proteome</keyword>
<accession>A0A2S0IGF0</accession>
<reference evidence="2 3" key="1">
    <citation type="submission" date="2017-09" db="EMBL/GenBank/DDBJ databases">
        <title>Genomic, metabolic, and phenotypic characteristics of bacterial isolates from the natural microbiome of the model nematode Caenorhabditis elegans.</title>
        <authorList>
            <person name="Zimmermann J."/>
            <person name="Obeng N."/>
            <person name="Yang W."/>
            <person name="Obeng O."/>
            <person name="Kissoyan K."/>
            <person name="Pees B."/>
            <person name="Dirksen P."/>
            <person name="Hoppner M."/>
            <person name="Franke A."/>
            <person name="Rosenstiel P."/>
            <person name="Leippe M."/>
            <person name="Dierking K."/>
            <person name="Kaleta C."/>
            <person name="Schulenburg H."/>
        </authorList>
    </citation>
    <scope>NUCLEOTIDE SEQUENCE [LARGE SCALE GENOMIC DNA]</scope>
    <source>
        <strain evidence="2 3">MYb73</strain>
    </source>
</reference>
<dbReference type="GO" id="GO:0016747">
    <property type="term" value="F:acyltransferase activity, transferring groups other than amino-acyl groups"/>
    <property type="evidence" value="ECO:0007669"/>
    <property type="project" value="InterPro"/>
</dbReference>
<evidence type="ECO:0000313" key="2">
    <source>
        <dbReference type="EMBL" id="AVJ31056.1"/>
    </source>
</evidence>
<dbReference type="PANTHER" id="PTHR43792">
    <property type="entry name" value="GNAT FAMILY, PUTATIVE (AFU_ORTHOLOGUE AFUA_3G00765)-RELATED-RELATED"/>
    <property type="match status" value="1"/>
</dbReference>
<evidence type="ECO:0000313" key="3">
    <source>
        <dbReference type="Proteomes" id="UP000239477"/>
    </source>
</evidence>
<dbReference type="InterPro" id="IPR000182">
    <property type="entry name" value="GNAT_dom"/>
</dbReference>
<dbReference type="SUPFAM" id="SSF55729">
    <property type="entry name" value="Acyl-CoA N-acyltransferases (Nat)"/>
    <property type="match status" value="1"/>
</dbReference>
<name>A0A2S0IGF0_9BURK</name>
<feature type="domain" description="N-acetyltransferase" evidence="1">
    <location>
        <begin position="23"/>
        <end position="178"/>
    </location>
</feature>
<dbReference type="PROSITE" id="PS51186">
    <property type="entry name" value="GNAT"/>
    <property type="match status" value="1"/>
</dbReference>
<dbReference type="RefSeq" id="WP_105241557.1">
    <property type="nucleotide sequence ID" value="NZ_CP023270.1"/>
</dbReference>
<protein>
    <submittedName>
        <fullName evidence="2">GNAT family N-acetyltransferase</fullName>
    </submittedName>
</protein>
<dbReference type="AlphaFoldDB" id="A0A2S0IGF0"/>
<dbReference type="EMBL" id="CP023270">
    <property type="protein sequence ID" value="AVJ31056.1"/>
    <property type="molecule type" value="Genomic_DNA"/>
</dbReference>
<dbReference type="PANTHER" id="PTHR43792:SF1">
    <property type="entry name" value="N-ACETYLTRANSFERASE DOMAIN-CONTAINING PROTEIN"/>
    <property type="match status" value="1"/>
</dbReference>
<dbReference type="InterPro" id="IPR016181">
    <property type="entry name" value="Acyl_CoA_acyltransferase"/>
</dbReference>
<dbReference type="Pfam" id="PF13302">
    <property type="entry name" value="Acetyltransf_3"/>
    <property type="match status" value="1"/>
</dbReference>
<keyword evidence="2" id="KW-0808">Transferase</keyword>
<organism evidence="2 3">
    <name type="scientific">Achromobacter spanius</name>
    <dbReference type="NCBI Taxonomy" id="217203"/>
    <lineage>
        <taxon>Bacteria</taxon>
        <taxon>Pseudomonadati</taxon>
        <taxon>Pseudomonadota</taxon>
        <taxon>Betaproteobacteria</taxon>
        <taxon>Burkholderiales</taxon>
        <taxon>Alcaligenaceae</taxon>
        <taxon>Achromobacter</taxon>
    </lineage>
</organism>
<proteinExistence type="predicted"/>
<dbReference type="Proteomes" id="UP000239477">
    <property type="component" value="Chromosome"/>
</dbReference>
<sequence length="185" mass="20519">MASILHAHPIGPAVRERDNCPTVTLRRFNVADVPMLLSMESDPEVMRYSTGVKAADDSRRRELLAWLDEPVTEIGHWVIDANGTAVGWVSLTPLGSTGRIQLAYRLCRSAWGQGIATQASAQVCDYAWRTLDVPEIVAVIWPGNDASVRVVKKLGFAFAGREHHYERETDVYVLLRPDAESGLSY</sequence>
<dbReference type="InterPro" id="IPR051531">
    <property type="entry name" value="N-acetyltransferase"/>
</dbReference>
<evidence type="ECO:0000259" key="1">
    <source>
        <dbReference type="PROSITE" id="PS51186"/>
    </source>
</evidence>
<dbReference type="Gene3D" id="3.40.630.30">
    <property type="match status" value="1"/>
</dbReference>
<dbReference type="OrthoDB" id="9801656at2"/>
<gene>
    <name evidence="2" type="ORF">CLM73_15595</name>
</gene>